<dbReference type="GO" id="GO:1903373">
    <property type="term" value="P:positive regulation of endoplasmic reticulum tubular network organization"/>
    <property type="evidence" value="ECO:0007669"/>
    <property type="project" value="UniProtKB-UniRule"/>
</dbReference>
<dbReference type="GO" id="GO:0098826">
    <property type="term" value="C:endoplasmic reticulum tubular network membrane"/>
    <property type="evidence" value="ECO:0007669"/>
    <property type="project" value="UniProtKB-UniRule"/>
</dbReference>
<keyword evidence="1" id="KW-0862">Zinc</keyword>
<evidence type="ECO:0000256" key="2">
    <source>
        <dbReference type="SAM" id="MobiDB-lite"/>
    </source>
</evidence>
<feature type="transmembrane region" description="Helical" evidence="1">
    <location>
        <begin position="46"/>
        <end position="64"/>
    </location>
</feature>
<dbReference type="AlphaFoldDB" id="A0AAD4BKN4"/>
<reference evidence="4" key="2">
    <citation type="journal article" date="2020" name="Nat. Commun.">
        <title>Large-scale genome sequencing of mycorrhizal fungi provides insights into the early evolution of symbiotic traits.</title>
        <authorList>
            <person name="Miyauchi S."/>
            <person name="Kiss E."/>
            <person name="Kuo A."/>
            <person name="Drula E."/>
            <person name="Kohler A."/>
            <person name="Sanchez-Garcia M."/>
            <person name="Morin E."/>
            <person name="Andreopoulos B."/>
            <person name="Barry K.W."/>
            <person name="Bonito G."/>
            <person name="Buee M."/>
            <person name="Carver A."/>
            <person name="Chen C."/>
            <person name="Cichocki N."/>
            <person name="Clum A."/>
            <person name="Culley D."/>
            <person name="Crous P.W."/>
            <person name="Fauchery L."/>
            <person name="Girlanda M."/>
            <person name="Hayes R.D."/>
            <person name="Keri Z."/>
            <person name="LaButti K."/>
            <person name="Lipzen A."/>
            <person name="Lombard V."/>
            <person name="Magnuson J."/>
            <person name="Maillard F."/>
            <person name="Murat C."/>
            <person name="Nolan M."/>
            <person name="Ohm R.A."/>
            <person name="Pangilinan J."/>
            <person name="Pereira M.F."/>
            <person name="Perotto S."/>
            <person name="Peter M."/>
            <person name="Pfister S."/>
            <person name="Riley R."/>
            <person name="Sitrit Y."/>
            <person name="Stielow J.B."/>
            <person name="Szollosi G."/>
            <person name="Zifcakova L."/>
            <person name="Stursova M."/>
            <person name="Spatafora J.W."/>
            <person name="Tedersoo L."/>
            <person name="Vaario L.M."/>
            <person name="Yamada A."/>
            <person name="Yan M."/>
            <person name="Wang P."/>
            <person name="Xu J."/>
            <person name="Bruns T."/>
            <person name="Baldrian P."/>
            <person name="Vilgalys R."/>
            <person name="Dunand C."/>
            <person name="Henrissat B."/>
            <person name="Grigoriev I.V."/>
            <person name="Hibbett D."/>
            <person name="Nagy L.G."/>
            <person name="Martin F.M."/>
        </authorList>
    </citation>
    <scope>NUCLEOTIDE SEQUENCE</scope>
    <source>
        <strain evidence="4">BED1</strain>
    </source>
</reference>
<proteinExistence type="inferred from homology"/>
<dbReference type="PANTHER" id="PTHR22166:SF12">
    <property type="entry name" value="ENDOPLASMIC RETICULUM JUNCTION FORMATION PROTEIN LUNAPARK"/>
    <property type="match status" value="1"/>
</dbReference>
<dbReference type="GO" id="GO:0008270">
    <property type="term" value="F:zinc ion binding"/>
    <property type="evidence" value="ECO:0007669"/>
    <property type="project" value="UniProtKB-KW"/>
</dbReference>
<comment type="subcellular location">
    <subcellularLocation>
        <location evidence="1">Endoplasmic reticulum membrane</location>
        <topology evidence="1">Multi-pass membrane protein</topology>
    </subcellularLocation>
</comment>
<keyword evidence="1" id="KW-0812">Transmembrane</keyword>
<dbReference type="GO" id="GO:0071788">
    <property type="term" value="P:endoplasmic reticulum tubular network maintenance"/>
    <property type="evidence" value="ECO:0007669"/>
    <property type="project" value="UniProtKB-UniRule"/>
</dbReference>
<comment type="function">
    <text evidence="1">Plays a role in determining ER morphology.</text>
</comment>
<feature type="compositionally biased region" description="Low complexity" evidence="2">
    <location>
        <begin position="299"/>
        <end position="313"/>
    </location>
</feature>
<comment type="similarity">
    <text evidence="1">Belongs to the lunapark family.</text>
</comment>
<protein>
    <recommendedName>
        <fullName evidence="1">Endoplasmic reticulum junction formation protein lunapark</fullName>
    </recommendedName>
</protein>
<sequence>MSFLTRWFRKRNSEDYETILYGLAADVQKRQTRLAEIRLRERRTTLQFTLGTFFLWFAYVSLWYTRTLPSTWHDSTFGTAGMVVGPVLILFARRMMQIWYSWKGNREEKTLKVVLKKQRDTVEEIKAKTNYYNTRNLIEKYDEPLSLSPGATPLRRRNVPLPSVPQTPIVPQPPPLVPQQQLLQTPNGKVPGPMLQLSPIPQPIQAARKHWYDKLADAILGDDDDQSTTVSASRYALICQKCFAHNGLVKENVWEDTQYVCPKCGFFNPSARSKKRAAQRTPSPPSMQHLSPDRVPQQLLLSSSCLESEPTSSGAKDVKGDDSAQMDIE</sequence>
<evidence type="ECO:0000313" key="5">
    <source>
        <dbReference type="Proteomes" id="UP001194468"/>
    </source>
</evidence>
<comment type="caution">
    <text evidence="4">The sequence shown here is derived from an EMBL/GenBank/DDBJ whole genome shotgun (WGS) entry which is preliminary data.</text>
</comment>
<reference evidence="4" key="1">
    <citation type="submission" date="2019-10" db="EMBL/GenBank/DDBJ databases">
        <authorList>
            <consortium name="DOE Joint Genome Institute"/>
            <person name="Kuo A."/>
            <person name="Miyauchi S."/>
            <person name="Kiss E."/>
            <person name="Drula E."/>
            <person name="Kohler A."/>
            <person name="Sanchez-Garcia M."/>
            <person name="Andreopoulos B."/>
            <person name="Barry K.W."/>
            <person name="Bonito G."/>
            <person name="Buee M."/>
            <person name="Carver A."/>
            <person name="Chen C."/>
            <person name="Cichocki N."/>
            <person name="Clum A."/>
            <person name="Culley D."/>
            <person name="Crous P.W."/>
            <person name="Fauchery L."/>
            <person name="Girlanda M."/>
            <person name="Hayes R."/>
            <person name="Keri Z."/>
            <person name="LaButti K."/>
            <person name="Lipzen A."/>
            <person name="Lombard V."/>
            <person name="Magnuson J."/>
            <person name="Maillard F."/>
            <person name="Morin E."/>
            <person name="Murat C."/>
            <person name="Nolan M."/>
            <person name="Ohm R."/>
            <person name="Pangilinan J."/>
            <person name="Pereira M."/>
            <person name="Perotto S."/>
            <person name="Peter M."/>
            <person name="Riley R."/>
            <person name="Sitrit Y."/>
            <person name="Stielow B."/>
            <person name="Szollosi G."/>
            <person name="Zifcakova L."/>
            <person name="Stursova M."/>
            <person name="Spatafora J.W."/>
            <person name="Tedersoo L."/>
            <person name="Vaario L.-M."/>
            <person name="Yamada A."/>
            <person name="Yan M."/>
            <person name="Wang P."/>
            <person name="Xu J."/>
            <person name="Bruns T."/>
            <person name="Baldrian P."/>
            <person name="Vilgalys R."/>
            <person name="Henrissat B."/>
            <person name="Grigoriev I.V."/>
            <person name="Hibbett D."/>
            <person name="Nagy L.G."/>
            <person name="Martin F.M."/>
        </authorList>
    </citation>
    <scope>NUCLEOTIDE SEQUENCE</scope>
    <source>
        <strain evidence="4">BED1</strain>
    </source>
</reference>
<evidence type="ECO:0000259" key="3">
    <source>
        <dbReference type="Pfam" id="PF10058"/>
    </source>
</evidence>
<keyword evidence="5" id="KW-1185">Reference proteome</keyword>
<dbReference type="Pfam" id="PF10058">
    <property type="entry name" value="Zn_ribbon_10"/>
    <property type="match status" value="1"/>
</dbReference>
<dbReference type="InterPro" id="IPR019273">
    <property type="entry name" value="Lunapark_Znf"/>
</dbReference>
<evidence type="ECO:0000313" key="4">
    <source>
        <dbReference type="EMBL" id="KAF8432969.1"/>
    </source>
</evidence>
<gene>
    <name evidence="4" type="ORF">L210DRAFT_3412870</name>
</gene>
<keyword evidence="1" id="KW-0472">Membrane</keyword>
<organism evidence="4 5">
    <name type="scientific">Boletus edulis BED1</name>
    <dbReference type="NCBI Taxonomy" id="1328754"/>
    <lineage>
        <taxon>Eukaryota</taxon>
        <taxon>Fungi</taxon>
        <taxon>Dikarya</taxon>
        <taxon>Basidiomycota</taxon>
        <taxon>Agaricomycotina</taxon>
        <taxon>Agaricomycetes</taxon>
        <taxon>Agaricomycetidae</taxon>
        <taxon>Boletales</taxon>
        <taxon>Boletineae</taxon>
        <taxon>Boletaceae</taxon>
        <taxon>Boletoideae</taxon>
        <taxon>Boletus</taxon>
    </lineage>
</organism>
<feature type="domain" description="Lunapark zinc ribbon" evidence="3">
    <location>
        <begin position="211"/>
        <end position="268"/>
    </location>
</feature>
<feature type="transmembrane region" description="Helical" evidence="1">
    <location>
        <begin position="76"/>
        <end position="93"/>
    </location>
</feature>
<keyword evidence="1" id="KW-1133">Transmembrane helix</keyword>
<dbReference type="EMBL" id="WHUW01000037">
    <property type="protein sequence ID" value="KAF8432969.1"/>
    <property type="molecule type" value="Genomic_DNA"/>
</dbReference>
<comment type="domain">
    <text evidence="1">The C4-type zinc finger motif is necessary both for its ER three-way tubular junction localization and formation.</text>
</comment>
<keyword evidence="1" id="KW-0479">Metal-binding</keyword>
<dbReference type="InterPro" id="IPR040115">
    <property type="entry name" value="Lnp"/>
</dbReference>
<dbReference type="Proteomes" id="UP001194468">
    <property type="component" value="Unassembled WGS sequence"/>
</dbReference>
<feature type="region of interest" description="Disordered" evidence="2">
    <location>
        <begin position="272"/>
        <end position="329"/>
    </location>
</feature>
<accession>A0AAD4BKN4</accession>
<evidence type="ECO:0000256" key="1">
    <source>
        <dbReference type="RuleBase" id="RU367073"/>
    </source>
</evidence>
<keyword evidence="1" id="KW-0256">Endoplasmic reticulum</keyword>
<dbReference type="PANTHER" id="PTHR22166">
    <property type="entry name" value="ENDOPLASMIC RETICULUM JUNCTION FORMATION PROTEIN LUNAPARK"/>
    <property type="match status" value="1"/>
</dbReference>
<name>A0AAD4BKN4_BOLED</name>
<keyword evidence="1" id="KW-0863">Zinc-finger</keyword>